<sequence length="47" mass="5160">MPTFGHEQQALKVLCSQAHTFANQQQHRCPSPCVEGGGEKRAYVCSV</sequence>
<dbReference type="EMBL" id="CM016554">
    <property type="protein sequence ID" value="TKW24706.1"/>
    <property type="molecule type" value="Genomic_DNA"/>
</dbReference>
<keyword evidence="2" id="KW-1185">Reference proteome</keyword>
<evidence type="ECO:0000313" key="2">
    <source>
        <dbReference type="Proteomes" id="UP000298652"/>
    </source>
</evidence>
<reference evidence="1" key="1">
    <citation type="submission" date="2019-03" db="EMBL/GenBank/DDBJ databases">
        <title>WGS assembly of Setaria viridis.</title>
        <authorList>
            <person name="Huang P."/>
            <person name="Jenkins J."/>
            <person name="Grimwood J."/>
            <person name="Barry K."/>
            <person name="Healey A."/>
            <person name="Mamidi S."/>
            <person name="Sreedasyam A."/>
            <person name="Shu S."/>
            <person name="Feldman M."/>
            <person name="Wu J."/>
            <person name="Yu Y."/>
            <person name="Chen C."/>
            <person name="Johnson J."/>
            <person name="Rokhsar D."/>
            <person name="Baxter I."/>
            <person name="Schmutz J."/>
            <person name="Brutnell T."/>
            <person name="Kellogg E."/>
        </authorList>
    </citation>
    <scope>NUCLEOTIDE SEQUENCE [LARGE SCALE GENOMIC DNA]</scope>
</reference>
<name>A0A4V6Y8L9_SETVI</name>
<protein>
    <submittedName>
        <fullName evidence="1">Uncharacterized protein</fullName>
    </submittedName>
</protein>
<dbReference type="Gramene" id="TKW24706">
    <property type="protein sequence ID" value="TKW24706"/>
    <property type="gene ID" value="SEVIR_3G067050v2"/>
</dbReference>
<proteinExistence type="predicted"/>
<evidence type="ECO:0000313" key="1">
    <source>
        <dbReference type="EMBL" id="TKW24706.1"/>
    </source>
</evidence>
<dbReference type="Proteomes" id="UP000298652">
    <property type="component" value="Chromosome 3"/>
</dbReference>
<gene>
    <name evidence="1" type="ORF">SEVIR_3G067050v2</name>
</gene>
<organism evidence="1 2">
    <name type="scientific">Setaria viridis</name>
    <name type="common">Green bristlegrass</name>
    <name type="synonym">Setaria italica subsp. viridis</name>
    <dbReference type="NCBI Taxonomy" id="4556"/>
    <lineage>
        <taxon>Eukaryota</taxon>
        <taxon>Viridiplantae</taxon>
        <taxon>Streptophyta</taxon>
        <taxon>Embryophyta</taxon>
        <taxon>Tracheophyta</taxon>
        <taxon>Spermatophyta</taxon>
        <taxon>Magnoliopsida</taxon>
        <taxon>Liliopsida</taxon>
        <taxon>Poales</taxon>
        <taxon>Poaceae</taxon>
        <taxon>PACMAD clade</taxon>
        <taxon>Panicoideae</taxon>
        <taxon>Panicodae</taxon>
        <taxon>Paniceae</taxon>
        <taxon>Cenchrinae</taxon>
        <taxon>Setaria</taxon>
    </lineage>
</organism>
<dbReference type="AlphaFoldDB" id="A0A4V6Y8L9"/>
<accession>A0A4V6Y8L9</accession>